<keyword evidence="2" id="KW-1133">Transmembrane helix</keyword>
<evidence type="ECO:0000256" key="1">
    <source>
        <dbReference type="SAM" id="MobiDB-lite"/>
    </source>
</evidence>
<dbReference type="AlphaFoldDB" id="A0A812BZI3"/>
<feature type="transmembrane region" description="Helical" evidence="2">
    <location>
        <begin position="133"/>
        <end position="164"/>
    </location>
</feature>
<organism evidence="3 4">
    <name type="scientific">Acanthosepion pharaonis</name>
    <name type="common">Pharaoh cuttlefish</name>
    <name type="synonym">Sepia pharaonis</name>
    <dbReference type="NCBI Taxonomy" id="158019"/>
    <lineage>
        <taxon>Eukaryota</taxon>
        <taxon>Metazoa</taxon>
        <taxon>Spiralia</taxon>
        <taxon>Lophotrochozoa</taxon>
        <taxon>Mollusca</taxon>
        <taxon>Cephalopoda</taxon>
        <taxon>Coleoidea</taxon>
        <taxon>Decapodiformes</taxon>
        <taxon>Sepiida</taxon>
        <taxon>Sepiina</taxon>
        <taxon>Sepiidae</taxon>
        <taxon>Acanthosepion</taxon>
    </lineage>
</organism>
<comment type="caution">
    <text evidence="3">The sequence shown here is derived from an EMBL/GenBank/DDBJ whole genome shotgun (WGS) entry which is preliminary data.</text>
</comment>
<dbReference type="OrthoDB" id="10255048at2759"/>
<reference evidence="3" key="1">
    <citation type="submission" date="2021-01" db="EMBL/GenBank/DDBJ databases">
        <authorList>
            <person name="Li R."/>
            <person name="Bekaert M."/>
        </authorList>
    </citation>
    <scope>NUCLEOTIDE SEQUENCE</scope>
    <source>
        <strain evidence="3">Farmed</strain>
    </source>
</reference>
<feature type="compositionally biased region" description="Low complexity" evidence="1">
    <location>
        <begin position="1"/>
        <end position="13"/>
    </location>
</feature>
<accession>A0A812BZI3</accession>
<dbReference type="EMBL" id="CAHIKZ030000914">
    <property type="protein sequence ID" value="CAE1244900.1"/>
    <property type="molecule type" value="Genomic_DNA"/>
</dbReference>
<name>A0A812BZI3_ACAPH</name>
<feature type="transmembrane region" description="Helical" evidence="2">
    <location>
        <begin position="239"/>
        <end position="259"/>
    </location>
</feature>
<proteinExistence type="predicted"/>
<feature type="region of interest" description="Disordered" evidence="1">
    <location>
        <begin position="1"/>
        <end position="65"/>
    </location>
</feature>
<evidence type="ECO:0000256" key="2">
    <source>
        <dbReference type="SAM" id="Phobius"/>
    </source>
</evidence>
<gene>
    <name evidence="3" type="ORF">SPHA_24524</name>
</gene>
<keyword evidence="4" id="KW-1185">Reference proteome</keyword>
<feature type="transmembrane region" description="Helical" evidence="2">
    <location>
        <begin position="176"/>
        <end position="198"/>
    </location>
</feature>
<dbReference type="Proteomes" id="UP000597762">
    <property type="component" value="Unassembled WGS sequence"/>
</dbReference>
<sequence length="261" mass="30111">MSSSAEMASNMNEDASSSVDLIQAYPNKSPPGNAKSASKPKNTKKTIPKIAKNSNKEKLPSSQIPATNGHQLVTEHSLDGNLSPTPVKCIPRLEKSLSSDSYPEMAPDFGVEDGDAQDIANEGCVPVSDEDSFFFFLFFLFSFFSSFLFSFSFLFSLLFFFLFFSFSFSFLFPFPFFFLFLSFSFSFLFPFPFFFLFLSFSFSFLFPFPFFFPFLFLFLFLFPFPFLFLSFSFSFPFPFPFFFLFLSFSFSFPFPFPFLRN</sequence>
<evidence type="ECO:0000313" key="4">
    <source>
        <dbReference type="Proteomes" id="UP000597762"/>
    </source>
</evidence>
<evidence type="ECO:0000313" key="3">
    <source>
        <dbReference type="EMBL" id="CAE1244900.1"/>
    </source>
</evidence>
<feature type="transmembrane region" description="Helical" evidence="2">
    <location>
        <begin position="210"/>
        <end position="233"/>
    </location>
</feature>
<protein>
    <submittedName>
        <fullName evidence="3">Uncharacterized protein</fullName>
    </submittedName>
</protein>
<keyword evidence="2" id="KW-0472">Membrane</keyword>
<keyword evidence="2" id="KW-0812">Transmembrane</keyword>